<dbReference type="InterPro" id="IPR001258">
    <property type="entry name" value="NHL_repeat"/>
</dbReference>
<organism evidence="3 4">
    <name type="scientific">Cohnella rhizosphaerae</name>
    <dbReference type="NCBI Taxonomy" id="1457232"/>
    <lineage>
        <taxon>Bacteria</taxon>
        <taxon>Bacillati</taxon>
        <taxon>Bacillota</taxon>
        <taxon>Bacilli</taxon>
        <taxon>Bacillales</taxon>
        <taxon>Paenibacillaceae</taxon>
        <taxon>Cohnella</taxon>
    </lineage>
</organism>
<sequence length="55" mass="5998">MGEFSYPVGVAVDNLSNLYVADFDNHRIQKLDVASGAWSEWKKNGGGSGQRLGRV</sequence>
<dbReference type="Proteomes" id="UP001153404">
    <property type="component" value="Unassembled WGS sequence"/>
</dbReference>
<dbReference type="EMBL" id="JAPDIA010000009">
    <property type="protein sequence ID" value="MDG0813841.1"/>
    <property type="molecule type" value="Genomic_DNA"/>
</dbReference>
<dbReference type="RefSeq" id="WP_277538291.1">
    <property type="nucleotide sequence ID" value="NZ_JAPDIA010000009.1"/>
</dbReference>
<dbReference type="AlphaFoldDB" id="A0A9X4L0E3"/>
<evidence type="ECO:0000256" key="2">
    <source>
        <dbReference type="PROSITE-ProRule" id="PRU00504"/>
    </source>
</evidence>
<accession>A0A9X4L0E3</accession>
<evidence type="ECO:0008006" key="5">
    <source>
        <dbReference type="Google" id="ProtNLM"/>
    </source>
</evidence>
<dbReference type="Pfam" id="PF01436">
    <property type="entry name" value="NHL"/>
    <property type="match status" value="1"/>
</dbReference>
<dbReference type="Gene3D" id="2.120.10.30">
    <property type="entry name" value="TolB, C-terminal domain"/>
    <property type="match status" value="1"/>
</dbReference>
<proteinExistence type="predicted"/>
<feature type="repeat" description="NHL" evidence="2">
    <location>
        <begin position="1"/>
        <end position="34"/>
    </location>
</feature>
<keyword evidence="1" id="KW-0677">Repeat</keyword>
<dbReference type="PROSITE" id="PS51125">
    <property type="entry name" value="NHL"/>
    <property type="match status" value="1"/>
</dbReference>
<evidence type="ECO:0000256" key="1">
    <source>
        <dbReference type="ARBA" id="ARBA00022737"/>
    </source>
</evidence>
<evidence type="ECO:0000313" key="3">
    <source>
        <dbReference type="EMBL" id="MDG0813841.1"/>
    </source>
</evidence>
<dbReference type="SUPFAM" id="SSF101898">
    <property type="entry name" value="NHL repeat"/>
    <property type="match status" value="1"/>
</dbReference>
<dbReference type="InterPro" id="IPR011042">
    <property type="entry name" value="6-blade_b-propeller_TolB-like"/>
</dbReference>
<gene>
    <name evidence="3" type="ORF">OMP40_34595</name>
</gene>
<comment type="caution">
    <text evidence="3">The sequence shown here is derived from an EMBL/GenBank/DDBJ whole genome shotgun (WGS) entry which is preliminary data.</text>
</comment>
<keyword evidence="4" id="KW-1185">Reference proteome</keyword>
<reference evidence="3" key="1">
    <citation type="submission" date="2022-10" db="EMBL/GenBank/DDBJ databases">
        <title>Comparative genomic analysis of Cohnella hashimotonis sp. nov., isolated from the International Space Station.</title>
        <authorList>
            <person name="Simpson A."/>
            <person name="Venkateswaran K."/>
        </authorList>
    </citation>
    <scope>NUCLEOTIDE SEQUENCE</scope>
    <source>
        <strain evidence="3">DSM 28161</strain>
    </source>
</reference>
<protein>
    <recommendedName>
        <fullName evidence="5">NHL repeat containing protein</fullName>
    </recommendedName>
</protein>
<evidence type="ECO:0000313" key="4">
    <source>
        <dbReference type="Proteomes" id="UP001153404"/>
    </source>
</evidence>
<name>A0A9X4L0E3_9BACL</name>